<dbReference type="GO" id="GO:0016757">
    <property type="term" value="F:glycosyltransferase activity"/>
    <property type="evidence" value="ECO:0007669"/>
    <property type="project" value="UniProtKB-KW"/>
</dbReference>
<dbReference type="PANTHER" id="PTHR43179:SF12">
    <property type="entry name" value="GALACTOFURANOSYLTRANSFERASE GLFT2"/>
    <property type="match status" value="1"/>
</dbReference>
<comment type="caution">
    <text evidence="6">The sequence shown here is derived from an EMBL/GenBank/DDBJ whole genome shotgun (WGS) entry which is preliminary data.</text>
</comment>
<dbReference type="Gene3D" id="3.90.550.10">
    <property type="entry name" value="Spore Coat Polysaccharide Biosynthesis Protein SpsA, Chain A"/>
    <property type="match status" value="1"/>
</dbReference>
<protein>
    <submittedName>
        <fullName evidence="6">Glycosyltransferase family 2 protein</fullName>
    </submittedName>
</protein>
<sequence length="287" mass="32900">MLNISVVIPTYKRLKVLQLCLEKILTSNPLPSEIVIHIDFGDQETKNFLVQKQYSLVRWITSETTQGPGGGRNKLIREAKYPIIASFDDDSWPISPDYFQVALDTFAKYPKAAVISAQEIRRNSRQLNQSKSDRIQEVSCFQNCACLIRKEAFMQTSGYIPLRYAYGMEEADVALQILDKGWQIIEVLDLQVFHDTELEHHASPEINAAHIANTALLAYLRYPAKYIILGILQVLNRLRYTLSQGRWDGILKGILLIPNLLYKYRSQRKPVTPQTMQLSRKLAKSSR</sequence>
<accession>A0A926UT27</accession>
<keyword evidence="3" id="KW-0328">Glycosyltransferase</keyword>
<evidence type="ECO:0000256" key="4">
    <source>
        <dbReference type="ARBA" id="ARBA00022679"/>
    </source>
</evidence>
<evidence type="ECO:0000256" key="3">
    <source>
        <dbReference type="ARBA" id="ARBA00022676"/>
    </source>
</evidence>
<reference evidence="6 7" key="1">
    <citation type="journal article" date="2015" name="ISME J.">
        <title>Draft Genome Sequence of Streptomyces incarnatus NRRL8089, which Produces the Nucleoside Antibiotic Sinefungin.</title>
        <authorList>
            <person name="Oshima K."/>
            <person name="Hattori M."/>
            <person name="Shimizu H."/>
            <person name="Fukuda K."/>
            <person name="Nemoto M."/>
            <person name="Inagaki K."/>
            <person name="Tamura T."/>
        </authorList>
    </citation>
    <scope>NUCLEOTIDE SEQUENCE [LARGE SCALE GENOMIC DNA]</scope>
    <source>
        <strain evidence="6 7">FACHB-1277</strain>
    </source>
</reference>
<dbReference type="InterPro" id="IPR001173">
    <property type="entry name" value="Glyco_trans_2-like"/>
</dbReference>
<evidence type="ECO:0000256" key="1">
    <source>
        <dbReference type="ARBA" id="ARBA00004776"/>
    </source>
</evidence>
<evidence type="ECO:0000256" key="2">
    <source>
        <dbReference type="ARBA" id="ARBA00006739"/>
    </source>
</evidence>
<comment type="pathway">
    <text evidence="1">Cell wall biogenesis; cell wall polysaccharide biosynthesis.</text>
</comment>
<dbReference type="Proteomes" id="UP000631421">
    <property type="component" value="Unassembled WGS sequence"/>
</dbReference>
<gene>
    <name evidence="6" type="ORF">H6F44_09170</name>
</gene>
<keyword evidence="4" id="KW-0808">Transferase</keyword>
<name>A0A926UT27_9CYAN</name>
<dbReference type="SUPFAM" id="SSF53448">
    <property type="entry name" value="Nucleotide-diphospho-sugar transferases"/>
    <property type="match status" value="1"/>
</dbReference>
<keyword evidence="7" id="KW-1185">Reference proteome</keyword>
<comment type="similarity">
    <text evidence="2">Belongs to the glycosyltransferase 2 family.</text>
</comment>
<feature type="domain" description="Glycosyltransferase 2-like" evidence="5">
    <location>
        <begin position="5"/>
        <end position="135"/>
    </location>
</feature>
<dbReference type="AlphaFoldDB" id="A0A926UT27"/>
<dbReference type="PANTHER" id="PTHR43179">
    <property type="entry name" value="RHAMNOSYLTRANSFERASE WBBL"/>
    <property type="match status" value="1"/>
</dbReference>
<dbReference type="InterPro" id="IPR029044">
    <property type="entry name" value="Nucleotide-diphossugar_trans"/>
</dbReference>
<organism evidence="6 7">
    <name type="scientific">Pseudanabaena cinerea FACHB-1277</name>
    <dbReference type="NCBI Taxonomy" id="2949581"/>
    <lineage>
        <taxon>Bacteria</taxon>
        <taxon>Bacillati</taxon>
        <taxon>Cyanobacteriota</taxon>
        <taxon>Cyanophyceae</taxon>
        <taxon>Pseudanabaenales</taxon>
        <taxon>Pseudanabaenaceae</taxon>
        <taxon>Pseudanabaena</taxon>
        <taxon>Pseudanabaena cinerea</taxon>
    </lineage>
</organism>
<evidence type="ECO:0000313" key="6">
    <source>
        <dbReference type="EMBL" id="MBD2150286.1"/>
    </source>
</evidence>
<evidence type="ECO:0000259" key="5">
    <source>
        <dbReference type="Pfam" id="PF00535"/>
    </source>
</evidence>
<dbReference type="RefSeq" id="WP_190350647.1">
    <property type="nucleotide sequence ID" value="NZ_JACJPY010000022.1"/>
</dbReference>
<dbReference type="Pfam" id="PF00535">
    <property type="entry name" value="Glycos_transf_2"/>
    <property type="match status" value="1"/>
</dbReference>
<dbReference type="EMBL" id="JACJPY010000022">
    <property type="protein sequence ID" value="MBD2150286.1"/>
    <property type="molecule type" value="Genomic_DNA"/>
</dbReference>
<proteinExistence type="inferred from homology"/>
<evidence type="ECO:0000313" key="7">
    <source>
        <dbReference type="Proteomes" id="UP000631421"/>
    </source>
</evidence>